<dbReference type="RefSeq" id="XP_060411246.1">
    <property type="nucleotide sequence ID" value="XM_060560220.1"/>
</dbReference>
<protein>
    <submittedName>
        <fullName evidence="2">Uncharacterized protein</fullName>
    </submittedName>
</protein>
<gene>
    <name evidence="2" type="ORF">LY79DRAFT_581942</name>
</gene>
<evidence type="ECO:0000256" key="1">
    <source>
        <dbReference type="SAM" id="SignalP"/>
    </source>
</evidence>
<proteinExistence type="predicted"/>
<accession>A0AAD8PT24</accession>
<reference evidence="2" key="1">
    <citation type="submission" date="2021-06" db="EMBL/GenBank/DDBJ databases">
        <title>Comparative genomics, transcriptomics and evolutionary studies reveal genomic signatures of adaptation to plant cell wall in hemibiotrophic fungi.</title>
        <authorList>
            <consortium name="DOE Joint Genome Institute"/>
            <person name="Baroncelli R."/>
            <person name="Diaz J.F."/>
            <person name="Benocci T."/>
            <person name="Peng M."/>
            <person name="Battaglia E."/>
            <person name="Haridas S."/>
            <person name="Andreopoulos W."/>
            <person name="Labutti K."/>
            <person name="Pangilinan J."/>
            <person name="Floch G.L."/>
            <person name="Makela M.R."/>
            <person name="Henrissat B."/>
            <person name="Grigoriev I.V."/>
            <person name="Crouch J.A."/>
            <person name="De Vries R.P."/>
            <person name="Sukno S.A."/>
            <person name="Thon M.R."/>
        </authorList>
    </citation>
    <scope>NUCLEOTIDE SEQUENCE</scope>
    <source>
        <strain evidence="2">CBS 125086</strain>
    </source>
</reference>
<name>A0AAD8PT24_9PEZI</name>
<dbReference type="EMBL" id="JAHLJV010000057">
    <property type="protein sequence ID" value="KAK1580189.1"/>
    <property type="molecule type" value="Genomic_DNA"/>
</dbReference>
<evidence type="ECO:0000313" key="3">
    <source>
        <dbReference type="Proteomes" id="UP001230504"/>
    </source>
</evidence>
<evidence type="ECO:0000313" key="2">
    <source>
        <dbReference type="EMBL" id="KAK1580189.1"/>
    </source>
</evidence>
<dbReference type="Proteomes" id="UP001230504">
    <property type="component" value="Unassembled WGS sequence"/>
</dbReference>
<feature type="chain" id="PRO_5042215610" evidence="1">
    <location>
        <begin position="20"/>
        <end position="195"/>
    </location>
</feature>
<feature type="signal peptide" evidence="1">
    <location>
        <begin position="1"/>
        <end position="19"/>
    </location>
</feature>
<sequence length="195" mass="20609">MVLTLLPLPLSSTLPGALANAQIPANATLTAVGDVQVAVITPTVSGQIGINPVHITTPASTSILIGVDTKYFTQDGTSAKRLGHNESLMQELRQGSQQLVRVGGINTADLAAQGNVAVVGDVEVAREFLEVMVVEVNPETVIVGGLVSILLGMFLHASKADVPYKSEVPDPEPVLKYKLQQPNQDMNTCPKDFED</sequence>
<dbReference type="GeneID" id="85444460"/>
<organism evidence="2 3">
    <name type="scientific">Colletotrichum navitas</name>
    <dbReference type="NCBI Taxonomy" id="681940"/>
    <lineage>
        <taxon>Eukaryota</taxon>
        <taxon>Fungi</taxon>
        <taxon>Dikarya</taxon>
        <taxon>Ascomycota</taxon>
        <taxon>Pezizomycotina</taxon>
        <taxon>Sordariomycetes</taxon>
        <taxon>Hypocreomycetidae</taxon>
        <taxon>Glomerellales</taxon>
        <taxon>Glomerellaceae</taxon>
        <taxon>Colletotrichum</taxon>
        <taxon>Colletotrichum graminicola species complex</taxon>
    </lineage>
</organism>
<comment type="caution">
    <text evidence="2">The sequence shown here is derived from an EMBL/GenBank/DDBJ whole genome shotgun (WGS) entry which is preliminary data.</text>
</comment>
<dbReference type="AlphaFoldDB" id="A0AAD8PT24"/>
<keyword evidence="3" id="KW-1185">Reference proteome</keyword>
<keyword evidence="1" id="KW-0732">Signal</keyword>